<dbReference type="EMBL" id="ML213601">
    <property type="protein sequence ID" value="TFK38899.1"/>
    <property type="molecule type" value="Genomic_DNA"/>
</dbReference>
<keyword evidence="1" id="KW-0472">Membrane</keyword>
<keyword evidence="1" id="KW-1133">Transmembrane helix</keyword>
<evidence type="ECO:0000313" key="2">
    <source>
        <dbReference type="EMBL" id="TFK38899.1"/>
    </source>
</evidence>
<accession>A0A5C3M0E6</accession>
<proteinExistence type="predicted"/>
<name>A0A5C3M0E6_9AGAR</name>
<keyword evidence="1" id="KW-0812">Transmembrane</keyword>
<gene>
    <name evidence="2" type="ORF">BDQ12DRAFT_682678</name>
</gene>
<sequence length="105" mass="11583">MAVLEPWYLLRRTSSRLCYQSLALFLAPSCPGFSLSFWLVGQRAYIHFIGPVVDASQDGHTVACFIFVHLPLCFSVLLDNDSESSHSVESHRVVSMGISTSSSCV</sequence>
<evidence type="ECO:0000313" key="3">
    <source>
        <dbReference type="Proteomes" id="UP000308652"/>
    </source>
</evidence>
<evidence type="ECO:0000256" key="1">
    <source>
        <dbReference type="SAM" id="Phobius"/>
    </source>
</evidence>
<reference evidence="2 3" key="1">
    <citation type="journal article" date="2019" name="Nat. Ecol. Evol.">
        <title>Megaphylogeny resolves global patterns of mushroom evolution.</title>
        <authorList>
            <person name="Varga T."/>
            <person name="Krizsan K."/>
            <person name="Foldi C."/>
            <person name="Dima B."/>
            <person name="Sanchez-Garcia M."/>
            <person name="Sanchez-Ramirez S."/>
            <person name="Szollosi G.J."/>
            <person name="Szarkandi J.G."/>
            <person name="Papp V."/>
            <person name="Albert L."/>
            <person name="Andreopoulos W."/>
            <person name="Angelini C."/>
            <person name="Antonin V."/>
            <person name="Barry K.W."/>
            <person name="Bougher N.L."/>
            <person name="Buchanan P."/>
            <person name="Buyck B."/>
            <person name="Bense V."/>
            <person name="Catcheside P."/>
            <person name="Chovatia M."/>
            <person name="Cooper J."/>
            <person name="Damon W."/>
            <person name="Desjardin D."/>
            <person name="Finy P."/>
            <person name="Geml J."/>
            <person name="Haridas S."/>
            <person name="Hughes K."/>
            <person name="Justo A."/>
            <person name="Karasinski D."/>
            <person name="Kautmanova I."/>
            <person name="Kiss B."/>
            <person name="Kocsube S."/>
            <person name="Kotiranta H."/>
            <person name="LaButti K.M."/>
            <person name="Lechner B.E."/>
            <person name="Liimatainen K."/>
            <person name="Lipzen A."/>
            <person name="Lukacs Z."/>
            <person name="Mihaltcheva S."/>
            <person name="Morgado L.N."/>
            <person name="Niskanen T."/>
            <person name="Noordeloos M.E."/>
            <person name="Ohm R.A."/>
            <person name="Ortiz-Santana B."/>
            <person name="Ovrebo C."/>
            <person name="Racz N."/>
            <person name="Riley R."/>
            <person name="Savchenko A."/>
            <person name="Shiryaev A."/>
            <person name="Soop K."/>
            <person name="Spirin V."/>
            <person name="Szebenyi C."/>
            <person name="Tomsovsky M."/>
            <person name="Tulloss R.E."/>
            <person name="Uehling J."/>
            <person name="Grigoriev I.V."/>
            <person name="Vagvolgyi C."/>
            <person name="Papp T."/>
            <person name="Martin F.M."/>
            <person name="Miettinen O."/>
            <person name="Hibbett D.S."/>
            <person name="Nagy L.G."/>
        </authorList>
    </citation>
    <scope>NUCLEOTIDE SEQUENCE [LARGE SCALE GENOMIC DNA]</scope>
    <source>
        <strain evidence="2 3">CBS 166.37</strain>
    </source>
</reference>
<dbReference type="AlphaFoldDB" id="A0A5C3M0E6"/>
<organism evidence="2 3">
    <name type="scientific">Crucibulum laeve</name>
    <dbReference type="NCBI Taxonomy" id="68775"/>
    <lineage>
        <taxon>Eukaryota</taxon>
        <taxon>Fungi</taxon>
        <taxon>Dikarya</taxon>
        <taxon>Basidiomycota</taxon>
        <taxon>Agaricomycotina</taxon>
        <taxon>Agaricomycetes</taxon>
        <taxon>Agaricomycetidae</taxon>
        <taxon>Agaricales</taxon>
        <taxon>Agaricineae</taxon>
        <taxon>Nidulariaceae</taxon>
        <taxon>Crucibulum</taxon>
    </lineage>
</organism>
<keyword evidence="3" id="KW-1185">Reference proteome</keyword>
<dbReference type="Proteomes" id="UP000308652">
    <property type="component" value="Unassembled WGS sequence"/>
</dbReference>
<feature type="transmembrane region" description="Helical" evidence="1">
    <location>
        <begin position="21"/>
        <end position="40"/>
    </location>
</feature>
<protein>
    <submittedName>
        <fullName evidence="2">Uncharacterized protein</fullName>
    </submittedName>
</protein>